<gene>
    <name evidence="2" type="ORF">HF577_05860</name>
</gene>
<keyword evidence="3" id="KW-1185">Reference proteome</keyword>
<evidence type="ECO:0000313" key="3">
    <source>
        <dbReference type="Proteomes" id="UP001296706"/>
    </source>
</evidence>
<comment type="caution">
    <text evidence="2">The sequence shown here is derived from an EMBL/GenBank/DDBJ whole genome shotgun (WGS) entry which is preliminary data.</text>
</comment>
<accession>A0ABX1RBY6</accession>
<name>A0ABX1RBY6_9PSEU</name>
<dbReference type="InterPro" id="IPR005302">
    <property type="entry name" value="MoCF_Sase_C"/>
</dbReference>
<dbReference type="InterPro" id="IPR005303">
    <property type="entry name" value="MOCOS_middle"/>
</dbReference>
<dbReference type="PANTHER" id="PTHR14237">
    <property type="entry name" value="MOLYBDOPTERIN COFACTOR SULFURASE MOSC"/>
    <property type="match status" value="1"/>
</dbReference>
<dbReference type="RefSeq" id="WP_169394700.1">
    <property type="nucleotide sequence ID" value="NZ_BAAAJH010000008.1"/>
</dbReference>
<dbReference type="EMBL" id="JAAXKY010000011">
    <property type="protein sequence ID" value="NMH76625.1"/>
    <property type="molecule type" value="Genomic_DNA"/>
</dbReference>
<organism evidence="2 3">
    <name type="scientific">Pseudonocardia xinjiangensis</name>
    <dbReference type="NCBI Taxonomy" id="75289"/>
    <lineage>
        <taxon>Bacteria</taxon>
        <taxon>Bacillati</taxon>
        <taxon>Actinomycetota</taxon>
        <taxon>Actinomycetes</taxon>
        <taxon>Pseudonocardiales</taxon>
        <taxon>Pseudonocardiaceae</taxon>
        <taxon>Pseudonocardia</taxon>
    </lineage>
</organism>
<dbReference type="InterPro" id="IPR011037">
    <property type="entry name" value="Pyrv_Knase-like_insert_dom_sf"/>
</dbReference>
<dbReference type="SUPFAM" id="SSF141673">
    <property type="entry name" value="MOSC N-terminal domain-like"/>
    <property type="match status" value="1"/>
</dbReference>
<dbReference type="SUPFAM" id="SSF50800">
    <property type="entry name" value="PK beta-barrel domain-like"/>
    <property type="match status" value="1"/>
</dbReference>
<evidence type="ECO:0000259" key="1">
    <source>
        <dbReference type="PROSITE" id="PS51340"/>
    </source>
</evidence>
<protein>
    <submittedName>
        <fullName evidence="2">MOSC domain-containing protein</fullName>
    </submittedName>
</protein>
<dbReference type="Proteomes" id="UP001296706">
    <property type="component" value="Unassembled WGS sequence"/>
</dbReference>
<feature type="domain" description="MOSC" evidence="1">
    <location>
        <begin position="119"/>
        <end position="268"/>
    </location>
</feature>
<dbReference type="Pfam" id="PF03476">
    <property type="entry name" value="MOSC_N"/>
    <property type="match status" value="1"/>
</dbReference>
<evidence type="ECO:0000313" key="2">
    <source>
        <dbReference type="EMBL" id="NMH76625.1"/>
    </source>
</evidence>
<sequence>MARVASLLHYPIKGCAGTAACESALTAAGLAHDRSFMIVDADGVFRSQRRDPRLAQIRPEVDGDLDLLTLRAPGMDALPVEVRTEGPRNAVDLFGVPYAGIDQGERAAEWLTALLAAPSRLVRVPPDHDRVTGGETPGTAGYADSSALLMTSVASLDLLHARLVELGGEPVPMNRFRPNIVVDGWDEPHTEDRARQVAIGDALLGYAKLAVRCAVTTVDQETGVRVGPEPLRTLAGYRRAEGGGVTFGAKFAVLRPGKLSVGDEVLVERWAQAEP</sequence>
<proteinExistence type="predicted"/>
<dbReference type="Pfam" id="PF03473">
    <property type="entry name" value="MOSC"/>
    <property type="match status" value="1"/>
</dbReference>
<dbReference type="PROSITE" id="PS51340">
    <property type="entry name" value="MOSC"/>
    <property type="match status" value="1"/>
</dbReference>
<dbReference type="PANTHER" id="PTHR14237:SF19">
    <property type="entry name" value="MITOCHONDRIAL AMIDOXIME REDUCING COMPONENT 1"/>
    <property type="match status" value="1"/>
</dbReference>
<reference evidence="2 3" key="1">
    <citation type="submission" date="2020-04" db="EMBL/GenBank/DDBJ databases">
        <authorList>
            <person name="Klaysubun C."/>
            <person name="Duangmal K."/>
            <person name="Lipun K."/>
        </authorList>
    </citation>
    <scope>NUCLEOTIDE SEQUENCE [LARGE SCALE GENOMIC DNA]</scope>
    <source>
        <strain evidence="2 3">JCM 11839</strain>
    </source>
</reference>